<dbReference type="PANTHER" id="PTHR35336">
    <property type="entry name" value="ADENOSYLCOBINAMIDE AMIDOHYDROLASE"/>
    <property type="match status" value="1"/>
</dbReference>
<accession>A0A927M4H4</accession>
<dbReference type="AlphaFoldDB" id="A0A927M4H4"/>
<dbReference type="Pfam" id="PF01955">
    <property type="entry name" value="CbiZ"/>
    <property type="match status" value="1"/>
</dbReference>
<dbReference type="EMBL" id="JADBEB010000001">
    <property type="protein sequence ID" value="MBE1486486.1"/>
    <property type="molecule type" value="Genomic_DNA"/>
</dbReference>
<dbReference type="InterPro" id="IPR052209">
    <property type="entry name" value="CbiZ"/>
</dbReference>
<evidence type="ECO:0000313" key="2">
    <source>
        <dbReference type="EMBL" id="MBE1486486.1"/>
    </source>
</evidence>
<feature type="region of interest" description="Disordered" evidence="1">
    <location>
        <begin position="130"/>
        <end position="151"/>
    </location>
</feature>
<comment type="caution">
    <text evidence="2">The sequence shown here is derived from an EMBL/GenBank/DDBJ whole genome shotgun (WGS) entry which is preliminary data.</text>
</comment>
<evidence type="ECO:0000256" key="1">
    <source>
        <dbReference type="SAM" id="MobiDB-lite"/>
    </source>
</evidence>
<proteinExistence type="predicted"/>
<dbReference type="PANTHER" id="PTHR35336:SF5">
    <property type="entry name" value="ADENOSYLCOBINAMIDE AMIDOHYDROLASE"/>
    <property type="match status" value="1"/>
</dbReference>
<dbReference type="InterPro" id="IPR002808">
    <property type="entry name" value="AdoCbi_amidolase"/>
</dbReference>
<keyword evidence="3" id="KW-1185">Reference proteome</keyword>
<evidence type="ECO:0000313" key="3">
    <source>
        <dbReference type="Proteomes" id="UP000649753"/>
    </source>
</evidence>
<sequence length="251" mass="25852">MSSEPLLTSRTEDGRDMPVLVWRLTAPTLAISSAPLGGGIGVRHWVVNATVPMSYRRDDPDVHLGELADRLDLRGPGVGLLTGVDVAQVVTATDTGVRLWATVGLGAPIWAAAPGWEAAAPGWEVAAADGEQEPEAGWPGAARPDTGELEREPARPVGTVNIVALLPVRLSDAALVNAVATVTEAKAQALRELGLPATGTATDAVTLLCPPDGPAAPYGGPRSRWGAPLARAACRAVRIGGATPGVPWSDR</sequence>
<gene>
    <name evidence="2" type="ORF">H4W31_002124</name>
</gene>
<name>A0A927M4H4_9ACTN</name>
<protein>
    <submittedName>
        <fullName evidence="2">Adenosylcobinamide amidohydrolase</fullName>
    </submittedName>
</protein>
<dbReference type="RefSeq" id="WP_192766501.1">
    <property type="nucleotide sequence ID" value="NZ_JADBEB010000001.1"/>
</dbReference>
<reference evidence="2" key="1">
    <citation type="submission" date="2020-10" db="EMBL/GenBank/DDBJ databases">
        <title>Sequencing the genomes of 1000 actinobacteria strains.</title>
        <authorList>
            <person name="Klenk H.-P."/>
        </authorList>
    </citation>
    <scope>NUCLEOTIDE SEQUENCE</scope>
    <source>
        <strain evidence="2">DSM 46832</strain>
    </source>
</reference>
<organism evidence="2 3">
    <name type="scientific">Plantactinospora soyae</name>
    <dbReference type="NCBI Taxonomy" id="1544732"/>
    <lineage>
        <taxon>Bacteria</taxon>
        <taxon>Bacillati</taxon>
        <taxon>Actinomycetota</taxon>
        <taxon>Actinomycetes</taxon>
        <taxon>Micromonosporales</taxon>
        <taxon>Micromonosporaceae</taxon>
        <taxon>Plantactinospora</taxon>
    </lineage>
</organism>
<dbReference type="Proteomes" id="UP000649753">
    <property type="component" value="Unassembled WGS sequence"/>
</dbReference>